<feature type="compositionally biased region" description="Pro residues" evidence="7">
    <location>
        <begin position="80"/>
        <end position="124"/>
    </location>
</feature>
<comment type="subcellular location">
    <subcellularLocation>
        <location evidence="1">Membrane</location>
        <topology evidence="1">Multi-pass membrane protein</topology>
    </subcellularLocation>
</comment>
<feature type="compositionally biased region" description="Polar residues" evidence="7">
    <location>
        <begin position="352"/>
        <end position="369"/>
    </location>
</feature>
<evidence type="ECO:0000256" key="1">
    <source>
        <dbReference type="ARBA" id="ARBA00004141"/>
    </source>
</evidence>
<evidence type="ECO:0000256" key="3">
    <source>
        <dbReference type="ARBA" id="ARBA00022737"/>
    </source>
</evidence>
<evidence type="ECO:0000256" key="2">
    <source>
        <dbReference type="ARBA" id="ARBA00022692"/>
    </source>
</evidence>
<keyword evidence="2 8" id="KW-0812">Transmembrane</keyword>
<dbReference type="InterPro" id="IPR033133">
    <property type="entry name" value="PUM-HD"/>
</dbReference>
<keyword evidence="5 8" id="KW-0472">Membrane</keyword>
<dbReference type="Proteomes" id="UP001642464">
    <property type="component" value="Unassembled WGS sequence"/>
</dbReference>
<feature type="domain" description="PUM-HD" evidence="9">
    <location>
        <begin position="168"/>
        <end position="570"/>
    </location>
</feature>
<feature type="compositionally biased region" description="Basic and acidic residues" evidence="7">
    <location>
        <begin position="142"/>
        <end position="164"/>
    </location>
</feature>
<feature type="repeat" description="Pumilio" evidence="6">
    <location>
        <begin position="297"/>
        <end position="332"/>
    </location>
</feature>
<evidence type="ECO:0000313" key="10">
    <source>
        <dbReference type="EMBL" id="CAK9075913.1"/>
    </source>
</evidence>
<comment type="caution">
    <text evidence="10">The sequence shown here is derived from an EMBL/GenBank/DDBJ whole genome shotgun (WGS) entry which is preliminary data.</text>
</comment>
<feature type="compositionally biased region" description="Polar residues" evidence="7">
    <location>
        <begin position="376"/>
        <end position="392"/>
    </location>
</feature>
<sequence>MSDRWPDRDPYAGVPTSRSGYDPYELRPYERYERYEPRADPYGLYDPYERDRYERDRYERDRYERDRYERDRYDPYARHYPPPGPPGPPGPSGPPPGPPPGPGAYGGYPPPPHYYGHYPPPHYPPLESEPSRRPSRARQRSRTPERRGKGGGKRAKEPKESKEPPRKRKKEKVEEEVNGADINLTLGEVFPRLVKAAQEQDGSRFLQWKLSGNCSEEDGQKIFDLALPAIVKLSCDQCGNFVVQKLLEHGGPEKHAAMLKQVKGHVLELSQHKSGCRVMQKMLEFLPSEMKVDLTAELQDKVVDCIHDMNGNHVIQKVVENLQPQNLGFVISAVAKKATEMMDRRPSEMSEESGTSPARQADHSPQTSPRAGRRSVLSSVSGCPSDSENSWGQAPRRKLHAEFHKVEQKTKSGHLSEAESGWLRAKVAYVLDSDTLVNCMVVTILVDSVCALIDTDYRAMKLDVPVYSEVISITCLGIYTLELSALLWVNGASALKKKSILFDAFTLACYLAISIRAFEAFGQPLPSDLTFLKDLRLLRMVRVMRVARVIQRTRWLKELKKLVSMMATCMKTLGWSFIFCFAFMTFWAMMVVEFVHPLVEQMQTERLLNCEECVRHTSSIMEANLLLFKTVIAGDSWGKIAVPVIQYSPATAIIFCGSLMTTVFGVLNMVIAVSCLATCIS</sequence>
<dbReference type="Gene3D" id="1.25.10.10">
    <property type="entry name" value="Leucine-rich Repeat Variant"/>
    <property type="match status" value="1"/>
</dbReference>
<feature type="transmembrane region" description="Helical" evidence="8">
    <location>
        <begin position="572"/>
        <end position="592"/>
    </location>
</feature>
<keyword evidence="11" id="KW-1185">Reference proteome</keyword>
<dbReference type="InterPro" id="IPR016024">
    <property type="entry name" value="ARM-type_fold"/>
</dbReference>
<keyword evidence="3" id="KW-0677">Repeat</keyword>
<dbReference type="EMBL" id="CAXAMM010036557">
    <property type="protein sequence ID" value="CAK9075913.1"/>
    <property type="molecule type" value="Genomic_DNA"/>
</dbReference>
<dbReference type="SMART" id="SM00025">
    <property type="entry name" value="Pumilio"/>
    <property type="match status" value="4"/>
</dbReference>
<proteinExistence type="predicted"/>
<dbReference type="PANTHER" id="PTHR12537">
    <property type="entry name" value="RNA BINDING PROTEIN PUMILIO-RELATED"/>
    <property type="match status" value="1"/>
</dbReference>
<protein>
    <submittedName>
        <fullName evidence="10">Pumilio homolog 5 (APUM-5) (AtPUM5)</fullName>
    </submittedName>
</protein>
<feature type="repeat" description="Pumilio" evidence="6">
    <location>
        <begin position="224"/>
        <end position="260"/>
    </location>
</feature>
<name>A0ABP0PIQ8_9DINO</name>
<evidence type="ECO:0000256" key="4">
    <source>
        <dbReference type="ARBA" id="ARBA00022989"/>
    </source>
</evidence>
<evidence type="ECO:0000256" key="8">
    <source>
        <dbReference type="SAM" id="Phobius"/>
    </source>
</evidence>
<dbReference type="InterPro" id="IPR005821">
    <property type="entry name" value="Ion_trans_dom"/>
</dbReference>
<keyword evidence="4 8" id="KW-1133">Transmembrane helix</keyword>
<feature type="transmembrane region" description="Helical" evidence="8">
    <location>
        <begin position="652"/>
        <end position="680"/>
    </location>
</feature>
<evidence type="ECO:0000313" key="11">
    <source>
        <dbReference type="Proteomes" id="UP001642464"/>
    </source>
</evidence>
<evidence type="ECO:0000256" key="7">
    <source>
        <dbReference type="SAM" id="MobiDB-lite"/>
    </source>
</evidence>
<dbReference type="Pfam" id="PF00806">
    <property type="entry name" value="PUF"/>
    <property type="match status" value="4"/>
</dbReference>
<feature type="transmembrane region" description="Helical" evidence="8">
    <location>
        <begin position="470"/>
        <end position="488"/>
    </location>
</feature>
<dbReference type="PANTHER" id="PTHR12537:SF12">
    <property type="entry name" value="MATERNAL PROTEIN PUMILIO"/>
    <property type="match status" value="1"/>
</dbReference>
<feature type="compositionally biased region" description="Basic and acidic residues" evidence="7">
    <location>
        <begin position="47"/>
        <end position="77"/>
    </location>
</feature>
<evidence type="ECO:0000259" key="9">
    <source>
        <dbReference type="PROSITE" id="PS50303"/>
    </source>
</evidence>
<reference evidence="10 11" key="1">
    <citation type="submission" date="2024-02" db="EMBL/GenBank/DDBJ databases">
        <authorList>
            <person name="Chen Y."/>
            <person name="Shah S."/>
            <person name="Dougan E. K."/>
            <person name="Thang M."/>
            <person name="Chan C."/>
        </authorList>
    </citation>
    <scope>NUCLEOTIDE SEQUENCE [LARGE SCALE GENOMIC DNA]</scope>
</reference>
<dbReference type="Gene3D" id="1.20.120.350">
    <property type="entry name" value="Voltage-gated potassium channels. Chain C"/>
    <property type="match status" value="1"/>
</dbReference>
<accession>A0ABP0PIQ8</accession>
<dbReference type="InterPro" id="IPR027359">
    <property type="entry name" value="Volt_channel_dom_sf"/>
</dbReference>
<dbReference type="Pfam" id="PF00520">
    <property type="entry name" value="Ion_trans"/>
    <property type="match status" value="1"/>
</dbReference>
<dbReference type="PROSITE" id="PS50302">
    <property type="entry name" value="PUM"/>
    <property type="match status" value="3"/>
</dbReference>
<dbReference type="SUPFAM" id="SSF48371">
    <property type="entry name" value="ARM repeat"/>
    <property type="match status" value="1"/>
</dbReference>
<organism evidence="10 11">
    <name type="scientific">Durusdinium trenchii</name>
    <dbReference type="NCBI Taxonomy" id="1381693"/>
    <lineage>
        <taxon>Eukaryota</taxon>
        <taxon>Sar</taxon>
        <taxon>Alveolata</taxon>
        <taxon>Dinophyceae</taxon>
        <taxon>Suessiales</taxon>
        <taxon>Symbiodiniaceae</taxon>
        <taxon>Durusdinium</taxon>
    </lineage>
</organism>
<dbReference type="InterPro" id="IPR011989">
    <property type="entry name" value="ARM-like"/>
</dbReference>
<feature type="region of interest" description="Disordered" evidence="7">
    <location>
        <begin position="1"/>
        <end position="175"/>
    </location>
</feature>
<gene>
    <name evidence="10" type="ORF">SCF082_LOCUS36689</name>
</gene>
<dbReference type="SUPFAM" id="SSF81324">
    <property type="entry name" value="Voltage-gated potassium channels"/>
    <property type="match status" value="1"/>
</dbReference>
<feature type="repeat" description="Pumilio" evidence="6">
    <location>
        <begin position="261"/>
        <end position="296"/>
    </location>
</feature>
<dbReference type="InterPro" id="IPR001313">
    <property type="entry name" value="Pumilio_RNA-bd_rpt"/>
</dbReference>
<evidence type="ECO:0000256" key="6">
    <source>
        <dbReference type="PROSITE-ProRule" id="PRU00317"/>
    </source>
</evidence>
<feature type="compositionally biased region" description="Basic and acidic residues" evidence="7">
    <location>
        <begin position="1"/>
        <end position="10"/>
    </location>
</feature>
<dbReference type="PROSITE" id="PS50303">
    <property type="entry name" value="PUM_HD"/>
    <property type="match status" value="1"/>
</dbReference>
<dbReference type="Gene3D" id="1.10.287.70">
    <property type="match status" value="1"/>
</dbReference>
<feature type="compositionally biased region" description="Basic and acidic residues" evidence="7">
    <location>
        <begin position="24"/>
        <end position="39"/>
    </location>
</feature>
<evidence type="ECO:0000256" key="5">
    <source>
        <dbReference type="ARBA" id="ARBA00023136"/>
    </source>
</evidence>
<feature type="region of interest" description="Disordered" evidence="7">
    <location>
        <begin position="340"/>
        <end position="395"/>
    </location>
</feature>